<proteinExistence type="predicted"/>
<dbReference type="EMBL" id="FNFB01000028">
    <property type="protein sequence ID" value="SDL73045.1"/>
    <property type="molecule type" value="Genomic_DNA"/>
</dbReference>
<reference evidence="1 2" key="1">
    <citation type="submission" date="2016-10" db="EMBL/GenBank/DDBJ databases">
        <authorList>
            <person name="de Groot N.N."/>
        </authorList>
    </citation>
    <scope>NUCLEOTIDE SEQUENCE [LARGE SCALE GENOMIC DNA]</scope>
    <source>
        <strain evidence="1 2">CGMCC 4.5681</strain>
    </source>
</reference>
<gene>
    <name evidence="1" type="ORF">SAMN05421874_12820</name>
</gene>
<dbReference type="Proteomes" id="UP000198683">
    <property type="component" value="Unassembled WGS sequence"/>
</dbReference>
<evidence type="ECO:0000313" key="1">
    <source>
        <dbReference type="EMBL" id="SDL73045.1"/>
    </source>
</evidence>
<sequence length="293" mass="30649">MPSYTLDGVPLDHPAGCWKLKRGTQRRPLPGARAVRVSVTGRAGELPIVGLDHEATSFSLTFAVTGATPSGADGGYAQMETNLEALTALLGVRNRLMSLRYEAGPIARIADVTITAASEPEIWVGAARARLTVVVEVPGVYWRDETLSTWSGSANTVDQVVTTLAGSTAPITDALIRVTGPATNPTIRDVASGGTVALTTFGANTISAGQWLVVDAQAMRAALVTTDTWELTGGTDRTGVMVVSGPGSANRWLHLTPAMAVGDPFSRAVVVSCTATSTTSASRLEIRARRSYL</sequence>
<accession>A0A1G9MHA3</accession>
<name>A0A1G9MHA3_9ACTN</name>
<dbReference type="AlphaFoldDB" id="A0A1G9MHA3"/>
<dbReference type="RefSeq" id="WP_245740743.1">
    <property type="nucleotide sequence ID" value="NZ_FNFB01000028.1"/>
</dbReference>
<dbReference type="STRING" id="683260.SAMN05421874_12820"/>
<evidence type="ECO:0000313" key="2">
    <source>
        <dbReference type="Proteomes" id="UP000198683"/>
    </source>
</evidence>
<organism evidence="1 2">
    <name type="scientific">Nonomuraea maritima</name>
    <dbReference type="NCBI Taxonomy" id="683260"/>
    <lineage>
        <taxon>Bacteria</taxon>
        <taxon>Bacillati</taxon>
        <taxon>Actinomycetota</taxon>
        <taxon>Actinomycetes</taxon>
        <taxon>Streptosporangiales</taxon>
        <taxon>Streptosporangiaceae</taxon>
        <taxon>Nonomuraea</taxon>
    </lineage>
</organism>
<protein>
    <submittedName>
        <fullName evidence="1">Uncharacterized protein</fullName>
    </submittedName>
</protein>
<keyword evidence="2" id="KW-1185">Reference proteome</keyword>